<accession>A0A164JVE6</accession>
<proteinExistence type="predicted"/>
<dbReference type="AlphaFoldDB" id="A0A164JVE6"/>
<evidence type="ECO:0000313" key="2">
    <source>
        <dbReference type="Proteomes" id="UP000076512"/>
    </source>
</evidence>
<gene>
    <name evidence="1" type="ORF">AWN90_40070</name>
</gene>
<evidence type="ECO:0008006" key="3">
    <source>
        <dbReference type="Google" id="ProtNLM"/>
    </source>
</evidence>
<evidence type="ECO:0000313" key="1">
    <source>
        <dbReference type="EMBL" id="KZM70759.1"/>
    </source>
</evidence>
<keyword evidence="2" id="KW-1185">Reference proteome</keyword>
<name>A0A164JVE6_9NOCA</name>
<organism evidence="1 2">
    <name type="scientific">Nocardia terpenica</name>
    <dbReference type="NCBI Taxonomy" id="455432"/>
    <lineage>
        <taxon>Bacteria</taxon>
        <taxon>Bacillati</taxon>
        <taxon>Actinomycetota</taxon>
        <taxon>Actinomycetes</taxon>
        <taxon>Mycobacteriales</taxon>
        <taxon>Nocardiaceae</taxon>
        <taxon>Nocardia</taxon>
    </lineage>
</organism>
<dbReference type="Proteomes" id="UP000076512">
    <property type="component" value="Unassembled WGS sequence"/>
</dbReference>
<sequence>MEVMGVLAELTKLATQAGPASPIMREALLAEAKRGEKYAKTIAPVNKTGKPHRITAGYVDEPGDYRDSIEGLVLFEHGAWRGRVIARDWKAHMLEYGTTHMAKRAILRRTAGYLRGTRS</sequence>
<comment type="caution">
    <text evidence="1">The sequence shown here is derived from an EMBL/GenBank/DDBJ whole genome shotgun (WGS) entry which is preliminary data.</text>
</comment>
<dbReference type="STRING" id="455432.AWN90_40070"/>
<reference evidence="1 2" key="1">
    <citation type="submission" date="2016-04" db="EMBL/GenBank/DDBJ databases">
        <authorList>
            <person name="Evans L.H."/>
            <person name="Alamgir A."/>
            <person name="Owens N."/>
            <person name="Weber N.D."/>
            <person name="Virtaneva K."/>
            <person name="Barbian K."/>
            <person name="Babar A."/>
            <person name="Rosenke K."/>
        </authorList>
    </citation>
    <scope>NUCLEOTIDE SEQUENCE [LARGE SCALE GENOMIC DNA]</scope>
    <source>
        <strain evidence="1 2">IFM 0406</strain>
    </source>
</reference>
<protein>
    <recommendedName>
        <fullName evidence="3">HK97 gp10 family phage protein</fullName>
    </recommendedName>
</protein>
<dbReference type="EMBL" id="LWGR01000013">
    <property type="protein sequence ID" value="KZM70759.1"/>
    <property type="molecule type" value="Genomic_DNA"/>
</dbReference>